<accession>A0A0D0BFL4</accession>
<evidence type="ECO:0000313" key="2">
    <source>
        <dbReference type="Proteomes" id="UP000053593"/>
    </source>
</evidence>
<dbReference type="EMBL" id="KN834766">
    <property type="protein sequence ID" value="KIK62675.1"/>
    <property type="molecule type" value="Genomic_DNA"/>
</dbReference>
<proteinExistence type="predicted"/>
<gene>
    <name evidence="1" type="ORF">GYMLUDRAFT_41594</name>
</gene>
<dbReference type="AlphaFoldDB" id="A0A0D0BFL4"/>
<reference evidence="1 2" key="1">
    <citation type="submission" date="2014-04" db="EMBL/GenBank/DDBJ databases">
        <title>Evolutionary Origins and Diversification of the Mycorrhizal Mutualists.</title>
        <authorList>
            <consortium name="DOE Joint Genome Institute"/>
            <consortium name="Mycorrhizal Genomics Consortium"/>
            <person name="Kohler A."/>
            <person name="Kuo A."/>
            <person name="Nagy L.G."/>
            <person name="Floudas D."/>
            <person name="Copeland A."/>
            <person name="Barry K.W."/>
            <person name="Cichocki N."/>
            <person name="Veneault-Fourrey C."/>
            <person name="LaButti K."/>
            <person name="Lindquist E.A."/>
            <person name="Lipzen A."/>
            <person name="Lundell T."/>
            <person name="Morin E."/>
            <person name="Murat C."/>
            <person name="Riley R."/>
            <person name="Ohm R."/>
            <person name="Sun H."/>
            <person name="Tunlid A."/>
            <person name="Henrissat B."/>
            <person name="Grigoriev I.V."/>
            <person name="Hibbett D.S."/>
            <person name="Martin F."/>
        </authorList>
    </citation>
    <scope>NUCLEOTIDE SEQUENCE [LARGE SCALE GENOMIC DNA]</scope>
    <source>
        <strain evidence="1 2">FD-317 M1</strain>
    </source>
</reference>
<keyword evidence="2" id="KW-1185">Reference proteome</keyword>
<dbReference type="Proteomes" id="UP000053593">
    <property type="component" value="Unassembled WGS sequence"/>
</dbReference>
<name>A0A0D0BFL4_9AGAR</name>
<dbReference type="HOGENOM" id="CLU_2158703_0_0_1"/>
<evidence type="ECO:0000313" key="1">
    <source>
        <dbReference type="EMBL" id="KIK62675.1"/>
    </source>
</evidence>
<sequence>MSPPSTLSTSAVSATSSTLSATIAVGSGTSVDLGAGAIGFPSSSVEVRDPCPPRPPRPPLPPFYYPSLALLSRSHHLVLLTDSAADYSHSHWHSYSDFQREIRFEQQFVER</sequence>
<organism evidence="1 2">
    <name type="scientific">Collybiopsis luxurians FD-317 M1</name>
    <dbReference type="NCBI Taxonomy" id="944289"/>
    <lineage>
        <taxon>Eukaryota</taxon>
        <taxon>Fungi</taxon>
        <taxon>Dikarya</taxon>
        <taxon>Basidiomycota</taxon>
        <taxon>Agaricomycotina</taxon>
        <taxon>Agaricomycetes</taxon>
        <taxon>Agaricomycetidae</taxon>
        <taxon>Agaricales</taxon>
        <taxon>Marasmiineae</taxon>
        <taxon>Omphalotaceae</taxon>
        <taxon>Collybiopsis</taxon>
        <taxon>Collybiopsis luxurians</taxon>
    </lineage>
</organism>
<protein>
    <submittedName>
        <fullName evidence="1">Uncharacterized protein</fullName>
    </submittedName>
</protein>